<feature type="chain" id="PRO_5042565378" evidence="5">
    <location>
        <begin position="22"/>
        <end position="172"/>
    </location>
</feature>
<dbReference type="EMBL" id="FOLW01000010">
    <property type="protein sequence ID" value="SFD21576.1"/>
    <property type="molecule type" value="Genomic_DNA"/>
</dbReference>
<dbReference type="InterPro" id="IPR036937">
    <property type="entry name" value="Adhesion_dom_fimbrial_sf"/>
</dbReference>
<protein>
    <submittedName>
        <fullName evidence="7">Fimbrial protein</fullName>
    </submittedName>
</protein>
<evidence type="ECO:0000256" key="3">
    <source>
        <dbReference type="ARBA" id="ARBA00022729"/>
    </source>
</evidence>
<feature type="signal peptide" evidence="5">
    <location>
        <begin position="1"/>
        <end position="21"/>
    </location>
</feature>
<evidence type="ECO:0000256" key="2">
    <source>
        <dbReference type="ARBA" id="ARBA00006671"/>
    </source>
</evidence>
<gene>
    <name evidence="7" type="ORF">SAMN02745723_11056</name>
</gene>
<dbReference type="PANTHER" id="PTHR33420:SF3">
    <property type="entry name" value="FIMBRIAL SUBUNIT ELFA"/>
    <property type="match status" value="1"/>
</dbReference>
<dbReference type="Proteomes" id="UP000226420">
    <property type="component" value="Unassembled WGS sequence"/>
</dbReference>
<organism evidence="7 8">
    <name type="scientific">Pragia fontium DSM 5563 = ATCC 49100</name>
    <dbReference type="NCBI Taxonomy" id="1122977"/>
    <lineage>
        <taxon>Bacteria</taxon>
        <taxon>Pseudomonadati</taxon>
        <taxon>Pseudomonadota</taxon>
        <taxon>Gammaproteobacteria</taxon>
        <taxon>Enterobacterales</taxon>
        <taxon>Budviciaceae</taxon>
        <taxon>Pragia</taxon>
    </lineage>
</organism>
<comment type="subcellular location">
    <subcellularLocation>
        <location evidence="1">Fimbrium</location>
    </subcellularLocation>
</comment>
<dbReference type="SUPFAM" id="SSF49401">
    <property type="entry name" value="Bacterial adhesins"/>
    <property type="match status" value="1"/>
</dbReference>
<dbReference type="InterPro" id="IPR050263">
    <property type="entry name" value="Bact_Fimbrial_Adh_Pro"/>
</dbReference>
<dbReference type="Pfam" id="PF00419">
    <property type="entry name" value="Fimbrial"/>
    <property type="match status" value="1"/>
</dbReference>
<comment type="caution">
    <text evidence="7">The sequence shown here is derived from an EMBL/GenBank/DDBJ whole genome shotgun (WGS) entry which is preliminary data.</text>
</comment>
<evidence type="ECO:0000256" key="1">
    <source>
        <dbReference type="ARBA" id="ARBA00004561"/>
    </source>
</evidence>
<accession>A0AAJ4WCI0</accession>
<proteinExistence type="inferred from homology"/>
<keyword evidence="3 5" id="KW-0732">Signal</keyword>
<name>A0AAJ4WCI0_9GAMM</name>
<dbReference type="InterPro" id="IPR000259">
    <property type="entry name" value="Adhesion_dom_fimbrial"/>
</dbReference>
<dbReference type="PANTHER" id="PTHR33420">
    <property type="entry name" value="FIMBRIAL SUBUNIT ELFA-RELATED"/>
    <property type="match status" value="1"/>
</dbReference>
<feature type="domain" description="Fimbrial-type adhesion" evidence="6">
    <location>
        <begin position="28"/>
        <end position="172"/>
    </location>
</feature>
<evidence type="ECO:0000313" key="7">
    <source>
        <dbReference type="EMBL" id="SFD21576.1"/>
    </source>
</evidence>
<evidence type="ECO:0000256" key="5">
    <source>
        <dbReference type="SAM" id="SignalP"/>
    </source>
</evidence>
<sequence length="172" mass="18038">MNKLLLGIIISGSLFSGYASANTGEVQFIGAVTSETCDIDTEIDGLVKSTINLKSMKPTDKKGEEVEFSLVPRTEECLKKTSGTVGWQSAGFTNSGLANMKGTAGGVSILLTAVNSKTPNQTVTYNNQNIEFGDGTNAIGNMEFKAQMVATSGQTVTEGTVISTATYAVAYK</sequence>
<dbReference type="Gene3D" id="2.60.40.1090">
    <property type="entry name" value="Fimbrial-type adhesion domain"/>
    <property type="match status" value="1"/>
</dbReference>
<evidence type="ECO:0000259" key="6">
    <source>
        <dbReference type="Pfam" id="PF00419"/>
    </source>
</evidence>
<comment type="similarity">
    <text evidence="2">Belongs to the fimbrial protein family.</text>
</comment>
<dbReference type="RefSeq" id="WP_074824045.1">
    <property type="nucleotide sequence ID" value="NZ_FOLW01000010.1"/>
</dbReference>
<dbReference type="GO" id="GO:0009289">
    <property type="term" value="C:pilus"/>
    <property type="evidence" value="ECO:0007669"/>
    <property type="project" value="UniProtKB-SubCell"/>
</dbReference>
<evidence type="ECO:0000313" key="8">
    <source>
        <dbReference type="Proteomes" id="UP000226420"/>
    </source>
</evidence>
<dbReference type="AlphaFoldDB" id="A0AAJ4WCI0"/>
<dbReference type="InterPro" id="IPR008966">
    <property type="entry name" value="Adhesion_dom_sf"/>
</dbReference>
<reference evidence="7 8" key="1">
    <citation type="submission" date="2016-10" db="EMBL/GenBank/DDBJ databases">
        <authorList>
            <person name="Varghese N."/>
            <person name="Submissions S."/>
        </authorList>
    </citation>
    <scope>NUCLEOTIDE SEQUENCE [LARGE SCALE GENOMIC DNA]</scope>
    <source>
        <strain evidence="7 8">DSM 5563</strain>
    </source>
</reference>
<keyword evidence="4" id="KW-0281">Fimbrium</keyword>
<evidence type="ECO:0000256" key="4">
    <source>
        <dbReference type="ARBA" id="ARBA00023263"/>
    </source>
</evidence>
<dbReference type="GO" id="GO:0043709">
    <property type="term" value="P:cell adhesion involved in single-species biofilm formation"/>
    <property type="evidence" value="ECO:0007669"/>
    <property type="project" value="TreeGrafter"/>
</dbReference>